<dbReference type="GO" id="GO:0005615">
    <property type="term" value="C:extracellular space"/>
    <property type="evidence" value="ECO:0007669"/>
    <property type="project" value="InterPro"/>
</dbReference>
<evidence type="ECO:0000256" key="4">
    <source>
        <dbReference type="ARBA" id="ARBA00022737"/>
    </source>
</evidence>
<protein>
    <recommendedName>
        <fullName evidence="5">Peptidase M10 serralysin C-terminal domain-containing protein</fullName>
    </recommendedName>
</protein>
<dbReference type="OrthoDB" id="733404at2"/>
<dbReference type="Gene3D" id="3.40.390.10">
    <property type="entry name" value="Collagenase (Catalytic Domain)"/>
    <property type="match status" value="1"/>
</dbReference>
<dbReference type="Proteomes" id="UP000249590">
    <property type="component" value="Unassembled WGS sequence"/>
</dbReference>
<keyword evidence="4" id="KW-0677">Repeat</keyword>
<evidence type="ECO:0000256" key="3">
    <source>
        <dbReference type="ARBA" id="ARBA00022525"/>
    </source>
</evidence>
<dbReference type="SUPFAM" id="SSF55486">
    <property type="entry name" value="Metalloproteases ('zincins'), catalytic domain"/>
    <property type="match status" value="1"/>
</dbReference>
<sequence length="511" mass="52215">MPSETNPVLSAIDTAFTLPSGDVAVYFAADGETIDFVTSIGTWSKYEKAQVMAALDTYSTYADLSFRVTTDPDEADFRLTKSAAPAGSLAFMNPPDPSYGDAAGLAWFNAGFNWSGPNGGLLDAGAYTFTIFLHEFGHGLGLAHPFDASSGSTVMPSIGPGPGLDQGVYTVMTYNDGWPEAPAGSSDSRAYGWNLTPSPIDIAVIQEKYGANLATGAGRTSYVLPAENGPGTGYAAIWDVDGLDTIIHEGDQAAVIDLRAATLRAAEGGGGFVSHAGDVHGGFTIANGVVIENAIGGSGDDTIIGNSAANRLNGGAGADVMTGGKGDDIYILDDAGDETHEARGGGIDTIRTSRVDVALRDHAFVENVSLFGRRHLDAEGSRADNVIEGNRGDNVLSGGKGDDVLFGGLGFDVLDGGAGNDTLTGSLGPDTLTGGAGADTFVVTLDDGRATITDFTPADTLDLTQFGLGSFADVAAALTVEDNGTVIQLDGARVFLVGVADGGISGDMVLI</sequence>
<evidence type="ECO:0000256" key="2">
    <source>
        <dbReference type="ARBA" id="ARBA00004613"/>
    </source>
</evidence>
<dbReference type="InterPro" id="IPR050557">
    <property type="entry name" value="RTX_toxin/Mannuronan_C5-epim"/>
</dbReference>
<comment type="cofactor">
    <cofactor evidence="1">
        <name>Ca(2+)</name>
        <dbReference type="ChEBI" id="CHEBI:29108"/>
    </cofactor>
</comment>
<name>A0A8B2NGU7_9HYPH</name>
<evidence type="ECO:0000256" key="1">
    <source>
        <dbReference type="ARBA" id="ARBA00001913"/>
    </source>
</evidence>
<comment type="caution">
    <text evidence="6">The sequence shown here is derived from an EMBL/GenBank/DDBJ whole genome shotgun (WGS) entry which is preliminary data.</text>
</comment>
<dbReference type="PRINTS" id="PR00313">
    <property type="entry name" value="CABNDNGRPT"/>
</dbReference>
<dbReference type="PANTHER" id="PTHR38340">
    <property type="entry name" value="S-LAYER PROTEIN"/>
    <property type="match status" value="1"/>
</dbReference>
<proteinExistence type="predicted"/>
<reference evidence="6 7" key="1">
    <citation type="submission" date="2018-05" db="EMBL/GenBank/DDBJ databases">
        <title>Acuticoccus sediminis sp. nov., isolated from deep-sea sediment of Indian Ocean.</title>
        <authorList>
            <person name="Liu X."/>
            <person name="Lai Q."/>
            <person name="Du Y."/>
            <person name="Sun F."/>
            <person name="Zhang X."/>
            <person name="Wang S."/>
            <person name="Shao Z."/>
        </authorList>
    </citation>
    <scope>NUCLEOTIDE SEQUENCE [LARGE SCALE GENOMIC DNA]</scope>
    <source>
        <strain evidence="6 7">PTG4-2</strain>
    </source>
</reference>
<keyword evidence="3" id="KW-0964">Secreted</keyword>
<dbReference type="Pfam" id="PF08548">
    <property type="entry name" value="Peptidase_M10_C"/>
    <property type="match status" value="1"/>
</dbReference>
<dbReference type="EMBL" id="QHHQ01000006">
    <property type="protein sequence ID" value="RAH98711.1"/>
    <property type="molecule type" value="Genomic_DNA"/>
</dbReference>
<dbReference type="InterPro" id="IPR024079">
    <property type="entry name" value="MetalloPept_cat_dom_sf"/>
</dbReference>
<dbReference type="InterPro" id="IPR013858">
    <property type="entry name" value="Peptidase_M10B_C"/>
</dbReference>
<dbReference type="AlphaFoldDB" id="A0A8B2NGU7"/>
<evidence type="ECO:0000313" key="7">
    <source>
        <dbReference type="Proteomes" id="UP000249590"/>
    </source>
</evidence>
<dbReference type="SUPFAM" id="SSF51120">
    <property type="entry name" value="beta-Roll"/>
    <property type="match status" value="2"/>
</dbReference>
<dbReference type="InterPro" id="IPR001343">
    <property type="entry name" value="Hemolysn_Ca-bd"/>
</dbReference>
<dbReference type="InterPro" id="IPR018511">
    <property type="entry name" value="Hemolysin-typ_Ca-bd_CS"/>
</dbReference>
<comment type="subcellular location">
    <subcellularLocation>
        <location evidence="2">Secreted</location>
    </subcellularLocation>
</comment>
<evidence type="ECO:0000313" key="6">
    <source>
        <dbReference type="EMBL" id="RAH98711.1"/>
    </source>
</evidence>
<organism evidence="6 7">
    <name type="scientific">Acuticoccus sediminis</name>
    <dbReference type="NCBI Taxonomy" id="2184697"/>
    <lineage>
        <taxon>Bacteria</taxon>
        <taxon>Pseudomonadati</taxon>
        <taxon>Pseudomonadota</taxon>
        <taxon>Alphaproteobacteria</taxon>
        <taxon>Hyphomicrobiales</taxon>
        <taxon>Amorphaceae</taxon>
        <taxon>Acuticoccus</taxon>
    </lineage>
</organism>
<feature type="domain" description="Peptidase M10 serralysin C-terminal" evidence="5">
    <location>
        <begin position="236"/>
        <end position="369"/>
    </location>
</feature>
<dbReference type="Pfam" id="PF00353">
    <property type="entry name" value="HemolysinCabind"/>
    <property type="match status" value="3"/>
</dbReference>
<dbReference type="CDD" id="cd04277">
    <property type="entry name" value="ZnMc_serralysin_like"/>
    <property type="match status" value="1"/>
</dbReference>
<gene>
    <name evidence="6" type="ORF">DLJ53_24005</name>
</gene>
<keyword evidence="7" id="KW-1185">Reference proteome</keyword>
<dbReference type="GO" id="GO:0008237">
    <property type="term" value="F:metallopeptidase activity"/>
    <property type="evidence" value="ECO:0007669"/>
    <property type="project" value="InterPro"/>
</dbReference>
<dbReference type="InterPro" id="IPR011049">
    <property type="entry name" value="Serralysin-like_metalloprot_C"/>
</dbReference>
<dbReference type="GO" id="GO:0005509">
    <property type="term" value="F:calcium ion binding"/>
    <property type="evidence" value="ECO:0007669"/>
    <property type="project" value="InterPro"/>
</dbReference>
<dbReference type="PROSITE" id="PS00330">
    <property type="entry name" value="HEMOLYSIN_CALCIUM"/>
    <property type="match status" value="1"/>
</dbReference>
<dbReference type="PANTHER" id="PTHR38340:SF1">
    <property type="entry name" value="S-LAYER PROTEIN"/>
    <property type="match status" value="1"/>
</dbReference>
<evidence type="ECO:0000259" key="5">
    <source>
        <dbReference type="Pfam" id="PF08548"/>
    </source>
</evidence>
<dbReference type="InterPro" id="IPR034033">
    <property type="entry name" value="Serralysin-like"/>
</dbReference>
<dbReference type="Gene3D" id="2.150.10.10">
    <property type="entry name" value="Serralysin-like metalloprotease, C-terminal"/>
    <property type="match status" value="2"/>
</dbReference>
<dbReference type="RefSeq" id="WP_111349999.1">
    <property type="nucleotide sequence ID" value="NZ_QHHQ01000006.1"/>
</dbReference>
<accession>A0A8B2NGU7</accession>